<feature type="transmembrane region" description="Helical" evidence="8">
    <location>
        <begin position="377"/>
        <end position="399"/>
    </location>
</feature>
<organism evidence="10 11">
    <name type="scientific">Microbacterium mangrovi</name>
    <dbReference type="NCBI Taxonomy" id="1348253"/>
    <lineage>
        <taxon>Bacteria</taxon>
        <taxon>Bacillati</taxon>
        <taxon>Actinomycetota</taxon>
        <taxon>Actinomycetes</taxon>
        <taxon>Micrococcales</taxon>
        <taxon>Microbacteriaceae</taxon>
        <taxon>Microbacterium</taxon>
    </lineage>
</organism>
<keyword evidence="11" id="KW-1185">Reference proteome</keyword>
<feature type="domain" description="Major facilitator superfamily (MFS) profile" evidence="9">
    <location>
        <begin position="20"/>
        <end position="403"/>
    </location>
</feature>
<comment type="subcellular location">
    <subcellularLocation>
        <location evidence="1">Cell membrane</location>
        <topology evidence="1">Multi-pass membrane protein</topology>
    </subcellularLocation>
</comment>
<proteinExistence type="inferred from homology"/>
<dbReference type="GO" id="GO:1990961">
    <property type="term" value="P:xenobiotic detoxification by transmembrane export across the plasma membrane"/>
    <property type="evidence" value="ECO:0007669"/>
    <property type="project" value="InterPro"/>
</dbReference>
<accession>A0A0B2A1Q1</accession>
<evidence type="ECO:0000256" key="6">
    <source>
        <dbReference type="ARBA" id="ARBA00022989"/>
    </source>
</evidence>
<dbReference type="Proteomes" id="UP000031030">
    <property type="component" value="Unassembled WGS sequence"/>
</dbReference>
<dbReference type="PANTHER" id="PTHR23502:SF132">
    <property type="entry name" value="POLYAMINE TRANSPORTER 2-RELATED"/>
    <property type="match status" value="1"/>
</dbReference>
<evidence type="ECO:0000256" key="2">
    <source>
        <dbReference type="ARBA" id="ARBA00006236"/>
    </source>
</evidence>
<dbReference type="PROSITE" id="PS50850">
    <property type="entry name" value="MFS"/>
    <property type="match status" value="1"/>
</dbReference>
<feature type="transmembrane region" description="Helical" evidence="8">
    <location>
        <begin position="113"/>
        <end position="132"/>
    </location>
</feature>
<dbReference type="InterPro" id="IPR005829">
    <property type="entry name" value="Sugar_transporter_CS"/>
</dbReference>
<sequence>MGTGLAVRAARRARPGRWRLMLVLGAIEAFGPLSMDVYLPQLPHLAASLGASDALAQATMSACMIGLGAGQLIAGPLSDRFGRRRPLMVGIAAFAVLSVVCALAPTIEVLLGARLLQGFAGSAGIVISLAVARDLFSGTELSRMLSLLLLVSGSAPVVAPLIGGQLARVMDWRGVFGVLAGVGILLLAIAAIALPESLPRPSRHAGGMRVLGRHLATIGRDRLFVAVLCATALSGVAFFTYLSMSTFVLEQQFGLTPQLFSLVFAINAVCSIGGAQVSRVLVGRTGPLRMFLAGSIGAAVVAAAFLGGVALGVGVAGVVVALAASLFASGLGGPNGSALALTHHGARAGTAAAFLGCGQFLLGPIVAPIVGSGGITALSMAVTMAVASGCGALVAWFAVRPAARATEHAGMPVRARSR</sequence>
<feature type="transmembrane region" description="Helical" evidence="8">
    <location>
        <begin position="174"/>
        <end position="194"/>
    </location>
</feature>
<dbReference type="GO" id="GO:0042910">
    <property type="term" value="F:xenobiotic transmembrane transporter activity"/>
    <property type="evidence" value="ECO:0007669"/>
    <property type="project" value="InterPro"/>
</dbReference>
<dbReference type="PANTHER" id="PTHR23502">
    <property type="entry name" value="MAJOR FACILITATOR SUPERFAMILY"/>
    <property type="match status" value="1"/>
</dbReference>
<keyword evidence="3" id="KW-0813">Transport</keyword>
<dbReference type="SUPFAM" id="SSF103473">
    <property type="entry name" value="MFS general substrate transporter"/>
    <property type="match status" value="1"/>
</dbReference>
<feature type="transmembrane region" description="Helical" evidence="8">
    <location>
        <begin position="290"/>
        <end position="313"/>
    </location>
</feature>
<dbReference type="CDD" id="cd17320">
    <property type="entry name" value="MFS_MdfA_MDR_like"/>
    <property type="match status" value="1"/>
</dbReference>
<feature type="transmembrane region" description="Helical" evidence="8">
    <location>
        <begin position="87"/>
        <end position="107"/>
    </location>
</feature>
<feature type="transmembrane region" description="Helical" evidence="8">
    <location>
        <begin position="144"/>
        <end position="162"/>
    </location>
</feature>
<feature type="transmembrane region" description="Helical" evidence="8">
    <location>
        <begin position="54"/>
        <end position="75"/>
    </location>
</feature>
<evidence type="ECO:0000259" key="9">
    <source>
        <dbReference type="PROSITE" id="PS50850"/>
    </source>
</evidence>
<gene>
    <name evidence="10" type="ORF">LK09_18990</name>
</gene>
<dbReference type="GO" id="GO:0005886">
    <property type="term" value="C:plasma membrane"/>
    <property type="evidence" value="ECO:0007669"/>
    <property type="project" value="UniProtKB-SubCell"/>
</dbReference>
<dbReference type="InterPro" id="IPR020846">
    <property type="entry name" value="MFS_dom"/>
</dbReference>
<evidence type="ECO:0000256" key="1">
    <source>
        <dbReference type="ARBA" id="ARBA00004651"/>
    </source>
</evidence>
<evidence type="ECO:0000256" key="5">
    <source>
        <dbReference type="ARBA" id="ARBA00022692"/>
    </source>
</evidence>
<evidence type="ECO:0000256" key="8">
    <source>
        <dbReference type="SAM" id="Phobius"/>
    </source>
</evidence>
<reference evidence="10 11" key="1">
    <citation type="submission" date="2014-11" db="EMBL/GenBank/DDBJ databases">
        <title>Genome sequence of Microbacterium mangrovi MUSC 115(T).</title>
        <authorList>
            <person name="Lee L.-H."/>
        </authorList>
    </citation>
    <scope>NUCLEOTIDE SEQUENCE [LARGE SCALE GENOMIC DNA]</scope>
    <source>
        <strain evidence="10 11">MUSC 115</strain>
    </source>
</reference>
<dbReference type="STRING" id="1348253.LK09_18990"/>
<dbReference type="InterPro" id="IPR011701">
    <property type="entry name" value="MFS"/>
</dbReference>
<protein>
    <recommendedName>
        <fullName evidence="9">Major facilitator superfamily (MFS) profile domain-containing protein</fullName>
    </recommendedName>
</protein>
<feature type="transmembrane region" description="Helical" evidence="8">
    <location>
        <begin position="259"/>
        <end position="278"/>
    </location>
</feature>
<evidence type="ECO:0000256" key="4">
    <source>
        <dbReference type="ARBA" id="ARBA00022475"/>
    </source>
</evidence>
<name>A0A0B2A1Q1_9MICO</name>
<dbReference type="PROSITE" id="PS00216">
    <property type="entry name" value="SUGAR_TRANSPORT_1"/>
    <property type="match status" value="1"/>
</dbReference>
<dbReference type="Gene3D" id="1.20.1720.10">
    <property type="entry name" value="Multidrug resistance protein D"/>
    <property type="match status" value="1"/>
</dbReference>
<dbReference type="NCBIfam" id="TIGR00710">
    <property type="entry name" value="efflux_Bcr_CflA"/>
    <property type="match status" value="1"/>
</dbReference>
<dbReference type="InterPro" id="IPR004812">
    <property type="entry name" value="Efflux_drug-R_Bcr/CmlA"/>
</dbReference>
<keyword evidence="5 8" id="KW-0812">Transmembrane</keyword>
<feature type="transmembrane region" description="Helical" evidence="8">
    <location>
        <begin position="20"/>
        <end position="39"/>
    </location>
</feature>
<dbReference type="InterPro" id="IPR036259">
    <property type="entry name" value="MFS_trans_sf"/>
</dbReference>
<keyword evidence="6 8" id="KW-1133">Transmembrane helix</keyword>
<dbReference type="AlphaFoldDB" id="A0A0B2A1Q1"/>
<feature type="transmembrane region" description="Helical" evidence="8">
    <location>
        <begin position="319"/>
        <end position="341"/>
    </location>
</feature>
<dbReference type="EMBL" id="JTDK01000022">
    <property type="protein sequence ID" value="KHK95520.1"/>
    <property type="molecule type" value="Genomic_DNA"/>
</dbReference>
<feature type="transmembrane region" description="Helical" evidence="8">
    <location>
        <begin position="348"/>
        <end position="371"/>
    </location>
</feature>
<keyword evidence="7 8" id="KW-0472">Membrane</keyword>
<comment type="similarity">
    <text evidence="2">Belongs to the major facilitator superfamily. Bcr/CmlA family.</text>
</comment>
<evidence type="ECO:0000256" key="7">
    <source>
        <dbReference type="ARBA" id="ARBA00023136"/>
    </source>
</evidence>
<feature type="transmembrane region" description="Helical" evidence="8">
    <location>
        <begin position="223"/>
        <end position="244"/>
    </location>
</feature>
<evidence type="ECO:0000256" key="3">
    <source>
        <dbReference type="ARBA" id="ARBA00022448"/>
    </source>
</evidence>
<comment type="caution">
    <text evidence="10">The sequence shown here is derived from an EMBL/GenBank/DDBJ whole genome shotgun (WGS) entry which is preliminary data.</text>
</comment>
<evidence type="ECO:0000313" key="10">
    <source>
        <dbReference type="EMBL" id="KHK95520.1"/>
    </source>
</evidence>
<evidence type="ECO:0000313" key="11">
    <source>
        <dbReference type="Proteomes" id="UP000031030"/>
    </source>
</evidence>
<keyword evidence="4" id="KW-1003">Cell membrane</keyword>
<dbReference type="Pfam" id="PF07690">
    <property type="entry name" value="MFS_1"/>
    <property type="match status" value="1"/>
</dbReference>